<evidence type="ECO:0000256" key="1">
    <source>
        <dbReference type="ARBA" id="ARBA00004141"/>
    </source>
</evidence>
<dbReference type="InterPro" id="IPR031312">
    <property type="entry name" value="Na/sul_symport_CS"/>
</dbReference>
<feature type="transmembrane region" description="Helical" evidence="7">
    <location>
        <begin position="25"/>
        <end position="43"/>
    </location>
</feature>
<dbReference type="PANTHER" id="PTHR43652:SF2">
    <property type="entry name" value="BASIC AMINO ACID ANTIPORTER YFCC-RELATED"/>
    <property type="match status" value="1"/>
</dbReference>
<protein>
    <submittedName>
        <fullName evidence="9">SLC13 family permease</fullName>
    </submittedName>
</protein>
<keyword evidence="10" id="KW-1185">Reference proteome</keyword>
<dbReference type="PROSITE" id="PS51202">
    <property type="entry name" value="RCK_C"/>
    <property type="match status" value="2"/>
</dbReference>
<dbReference type="Pfam" id="PF03600">
    <property type="entry name" value="CitMHS"/>
    <property type="match status" value="1"/>
</dbReference>
<evidence type="ECO:0000256" key="7">
    <source>
        <dbReference type="SAM" id="Phobius"/>
    </source>
</evidence>
<dbReference type="Pfam" id="PF02080">
    <property type="entry name" value="TrkA_C"/>
    <property type="match status" value="2"/>
</dbReference>
<keyword evidence="5 7" id="KW-1133">Transmembrane helix</keyword>
<feature type="transmembrane region" description="Helical" evidence="7">
    <location>
        <begin position="484"/>
        <end position="515"/>
    </location>
</feature>
<comment type="subcellular location">
    <subcellularLocation>
        <location evidence="1">Membrane</location>
        <topology evidence="1">Multi-pass membrane protein</topology>
    </subcellularLocation>
</comment>
<evidence type="ECO:0000256" key="3">
    <source>
        <dbReference type="ARBA" id="ARBA00022692"/>
    </source>
</evidence>
<feature type="transmembrane region" description="Helical" evidence="7">
    <location>
        <begin position="88"/>
        <end position="120"/>
    </location>
</feature>
<feature type="domain" description="RCK C-terminal" evidence="8">
    <location>
        <begin position="294"/>
        <end position="381"/>
    </location>
</feature>
<dbReference type="RefSeq" id="WP_377482823.1">
    <property type="nucleotide sequence ID" value="NZ_JBHUOX010000004.1"/>
</dbReference>
<dbReference type="InterPro" id="IPR006037">
    <property type="entry name" value="RCK_C"/>
</dbReference>
<proteinExistence type="predicted"/>
<evidence type="ECO:0000259" key="8">
    <source>
        <dbReference type="PROSITE" id="PS51202"/>
    </source>
</evidence>
<dbReference type="EMBL" id="JBHUOX010000004">
    <property type="protein sequence ID" value="MFD3000138.1"/>
    <property type="molecule type" value="Genomic_DNA"/>
</dbReference>
<dbReference type="SUPFAM" id="SSF116726">
    <property type="entry name" value="TrkA C-terminal domain-like"/>
    <property type="match status" value="2"/>
</dbReference>
<feature type="transmembrane region" description="Helical" evidence="7">
    <location>
        <begin position="443"/>
        <end position="464"/>
    </location>
</feature>
<evidence type="ECO:0000256" key="6">
    <source>
        <dbReference type="ARBA" id="ARBA00023136"/>
    </source>
</evidence>
<feature type="transmembrane region" description="Helical" evidence="7">
    <location>
        <begin position="566"/>
        <end position="586"/>
    </location>
</feature>
<feature type="transmembrane region" description="Helical" evidence="7">
    <location>
        <begin position="419"/>
        <end position="436"/>
    </location>
</feature>
<keyword evidence="3 7" id="KW-0812">Transmembrane</keyword>
<name>A0ABW6BVV0_9BACT</name>
<evidence type="ECO:0000313" key="10">
    <source>
        <dbReference type="Proteomes" id="UP001597641"/>
    </source>
</evidence>
<feature type="transmembrane region" description="Helical" evidence="7">
    <location>
        <begin position="396"/>
        <end position="413"/>
    </location>
</feature>
<dbReference type="InterPro" id="IPR051679">
    <property type="entry name" value="DASS-Related_Transporters"/>
</dbReference>
<comment type="caution">
    <text evidence="9">The sequence shown here is derived from an EMBL/GenBank/DDBJ whole genome shotgun (WGS) entry which is preliminary data.</text>
</comment>
<dbReference type="Proteomes" id="UP001597641">
    <property type="component" value="Unassembled WGS sequence"/>
</dbReference>
<feature type="domain" description="RCK C-terminal" evidence="8">
    <location>
        <begin position="204"/>
        <end position="288"/>
    </location>
</feature>
<dbReference type="PANTHER" id="PTHR43652">
    <property type="entry name" value="BASIC AMINO ACID ANTIPORTER YFCC-RELATED"/>
    <property type="match status" value="1"/>
</dbReference>
<dbReference type="InterPro" id="IPR036721">
    <property type="entry name" value="RCK_C_sf"/>
</dbReference>
<keyword evidence="2" id="KW-0813">Transport</keyword>
<gene>
    <name evidence="9" type="ORF">ACFS7Z_07185</name>
</gene>
<dbReference type="Gene3D" id="3.30.70.1450">
    <property type="entry name" value="Regulator of K+ conductance, C-terminal domain"/>
    <property type="match status" value="2"/>
</dbReference>
<evidence type="ECO:0000256" key="4">
    <source>
        <dbReference type="ARBA" id="ARBA00022737"/>
    </source>
</evidence>
<accession>A0ABW6BVV0</accession>
<evidence type="ECO:0000256" key="5">
    <source>
        <dbReference type="ARBA" id="ARBA00022989"/>
    </source>
</evidence>
<organism evidence="9 10">
    <name type="scientific">Pontibacter toksunensis</name>
    <dbReference type="NCBI Taxonomy" id="1332631"/>
    <lineage>
        <taxon>Bacteria</taxon>
        <taxon>Pseudomonadati</taxon>
        <taxon>Bacteroidota</taxon>
        <taxon>Cytophagia</taxon>
        <taxon>Cytophagales</taxon>
        <taxon>Hymenobacteraceae</taxon>
        <taxon>Pontibacter</taxon>
    </lineage>
</organism>
<feature type="transmembrane region" description="Helical" evidence="7">
    <location>
        <begin position="172"/>
        <end position="195"/>
    </location>
</feature>
<evidence type="ECO:0000313" key="9">
    <source>
        <dbReference type="EMBL" id="MFD3000138.1"/>
    </source>
</evidence>
<sequence length="588" mass="63364">MEQILVFLTLGIALALFVWEKLRYDIVALLALFVLVIAGIIPAEDAFTGFSHPAVITVAAVLVISQALQHSGLIDVVGRLLAKLGTNLMLQIVVLSFIVAIASAFMNNIGALAILMPVALHMARKNGNPPSFILMPIAFASILGGMITLIGTPPNIIIATFRADVAGERFGMFDFAPVGISLALVGLAFITLLGWKLLPQRKTQTSANLFHIENYITEVRVTEESRLNGRTIAEMNKVADTEILALGLIRKGVRIHAPSPSEEIKPNDILILEADTDDLMVFIDNTGARLTGGKPIREEAKGSDEIHTAEAIVMADSPLIGQTAASLNMRNRYRINLLAVARREKQFWQRIGKTHFKIGDVLLLQGRTVNINDAITAMQCLPLAQRGLTIGKPRNILFALSIFVVAISTVVLGVLPVQIAFTIAAIAMVLSGILPLGEMYTSIDWPVIVLLAAMIPVGVAFETSGSADMVTNQILSMGDRHPTWLLLGIMMIITIMLSNVINNAATVVLMAPIGINIARELGVSADPFLMAIAVAASCAFLTPIGHQSNTLVMGPGGYKFSDYWKMGLPVTIAMVLLGVPLIMYFWPP</sequence>
<evidence type="ECO:0000256" key="2">
    <source>
        <dbReference type="ARBA" id="ARBA00022448"/>
    </source>
</evidence>
<dbReference type="InterPro" id="IPR004680">
    <property type="entry name" value="Cit_transptr-like_dom"/>
</dbReference>
<feature type="transmembrane region" description="Helical" evidence="7">
    <location>
        <begin position="132"/>
        <end position="152"/>
    </location>
</feature>
<keyword evidence="4" id="KW-0677">Repeat</keyword>
<dbReference type="PROSITE" id="PS01271">
    <property type="entry name" value="NA_SULFATE"/>
    <property type="match status" value="1"/>
</dbReference>
<feature type="transmembrane region" description="Helical" evidence="7">
    <location>
        <begin position="527"/>
        <end position="546"/>
    </location>
</feature>
<reference evidence="10" key="1">
    <citation type="journal article" date="2019" name="Int. J. Syst. Evol. Microbiol.">
        <title>The Global Catalogue of Microorganisms (GCM) 10K type strain sequencing project: providing services to taxonomists for standard genome sequencing and annotation.</title>
        <authorList>
            <consortium name="The Broad Institute Genomics Platform"/>
            <consortium name="The Broad Institute Genome Sequencing Center for Infectious Disease"/>
            <person name="Wu L."/>
            <person name="Ma J."/>
        </authorList>
    </citation>
    <scope>NUCLEOTIDE SEQUENCE [LARGE SCALE GENOMIC DNA]</scope>
    <source>
        <strain evidence="10">KCTC 23984</strain>
    </source>
</reference>
<keyword evidence="6 7" id="KW-0472">Membrane</keyword>